<proteinExistence type="predicted"/>
<name>A0A392V8Y2_9FABA</name>
<sequence>FNSILQMDALFGHVTVGLVIHAPLACVLVRLDWYLLWELNPTLYEFQGMALG</sequence>
<feature type="non-terminal residue" evidence="2">
    <location>
        <position position="1"/>
    </location>
</feature>
<dbReference type="AlphaFoldDB" id="A0A392V8Y2"/>
<feature type="transmembrane region" description="Helical" evidence="1">
    <location>
        <begin position="9"/>
        <end position="31"/>
    </location>
</feature>
<evidence type="ECO:0000313" key="2">
    <source>
        <dbReference type="EMBL" id="MCI83305.1"/>
    </source>
</evidence>
<dbReference type="Proteomes" id="UP000265520">
    <property type="component" value="Unassembled WGS sequence"/>
</dbReference>
<keyword evidence="1" id="KW-0812">Transmembrane</keyword>
<protein>
    <submittedName>
        <fullName evidence="2">Uncharacterized protein</fullName>
    </submittedName>
</protein>
<evidence type="ECO:0000313" key="3">
    <source>
        <dbReference type="Proteomes" id="UP000265520"/>
    </source>
</evidence>
<reference evidence="2 3" key="1">
    <citation type="journal article" date="2018" name="Front. Plant Sci.">
        <title>Red Clover (Trifolium pratense) and Zigzag Clover (T. medium) - A Picture of Genomic Similarities and Differences.</title>
        <authorList>
            <person name="Dluhosova J."/>
            <person name="Istvanek J."/>
            <person name="Nedelnik J."/>
            <person name="Repkova J."/>
        </authorList>
    </citation>
    <scope>NUCLEOTIDE SEQUENCE [LARGE SCALE GENOMIC DNA]</scope>
    <source>
        <strain evidence="3">cv. 10/8</strain>
        <tissue evidence="2">Leaf</tissue>
    </source>
</reference>
<evidence type="ECO:0000256" key="1">
    <source>
        <dbReference type="SAM" id="Phobius"/>
    </source>
</evidence>
<keyword evidence="3" id="KW-1185">Reference proteome</keyword>
<organism evidence="2 3">
    <name type="scientific">Trifolium medium</name>
    <dbReference type="NCBI Taxonomy" id="97028"/>
    <lineage>
        <taxon>Eukaryota</taxon>
        <taxon>Viridiplantae</taxon>
        <taxon>Streptophyta</taxon>
        <taxon>Embryophyta</taxon>
        <taxon>Tracheophyta</taxon>
        <taxon>Spermatophyta</taxon>
        <taxon>Magnoliopsida</taxon>
        <taxon>eudicotyledons</taxon>
        <taxon>Gunneridae</taxon>
        <taxon>Pentapetalae</taxon>
        <taxon>rosids</taxon>
        <taxon>fabids</taxon>
        <taxon>Fabales</taxon>
        <taxon>Fabaceae</taxon>
        <taxon>Papilionoideae</taxon>
        <taxon>50 kb inversion clade</taxon>
        <taxon>NPAAA clade</taxon>
        <taxon>Hologalegina</taxon>
        <taxon>IRL clade</taxon>
        <taxon>Trifolieae</taxon>
        <taxon>Trifolium</taxon>
    </lineage>
</organism>
<dbReference type="EMBL" id="LXQA011064065">
    <property type="protein sequence ID" value="MCI83305.1"/>
    <property type="molecule type" value="Genomic_DNA"/>
</dbReference>
<keyword evidence="1" id="KW-0472">Membrane</keyword>
<accession>A0A392V8Y2</accession>
<keyword evidence="1" id="KW-1133">Transmembrane helix</keyword>
<comment type="caution">
    <text evidence="2">The sequence shown here is derived from an EMBL/GenBank/DDBJ whole genome shotgun (WGS) entry which is preliminary data.</text>
</comment>